<dbReference type="Pfam" id="PF01327">
    <property type="entry name" value="Pep_deformylase"/>
    <property type="match status" value="1"/>
</dbReference>
<dbReference type="InterPro" id="IPR036821">
    <property type="entry name" value="Peptide_deformylase_sf"/>
</dbReference>
<dbReference type="GO" id="GO:0042586">
    <property type="term" value="F:peptide deformylase activity"/>
    <property type="evidence" value="ECO:0007669"/>
    <property type="project" value="UniProtKB-UniRule"/>
</dbReference>
<dbReference type="CDD" id="cd00487">
    <property type="entry name" value="Pep_deformylase"/>
    <property type="match status" value="1"/>
</dbReference>
<accession>A0A7M4DQ60</accession>
<dbReference type="PRINTS" id="PR01576">
    <property type="entry name" value="PDEFORMYLASE"/>
</dbReference>
<dbReference type="NCBIfam" id="TIGR00079">
    <property type="entry name" value="pept_deformyl"/>
    <property type="match status" value="1"/>
</dbReference>
<evidence type="ECO:0000256" key="2">
    <source>
        <dbReference type="ARBA" id="ARBA00022723"/>
    </source>
</evidence>
<organism evidence="7 8">
    <name type="scientific">Occultella aeris</name>
    <dbReference type="NCBI Taxonomy" id="2761496"/>
    <lineage>
        <taxon>Bacteria</taxon>
        <taxon>Bacillati</taxon>
        <taxon>Actinomycetota</taxon>
        <taxon>Actinomycetes</taxon>
        <taxon>Micrococcales</taxon>
        <taxon>Ruaniaceae</taxon>
        <taxon>Occultella</taxon>
    </lineage>
</organism>
<keyword evidence="5 6" id="KW-0408">Iron</keyword>
<evidence type="ECO:0000256" key="5">
    <source>
        <dbReference type="ARBA" id="ARBA00023004"/>
    </source>
</evidence>
<keyword evidence="2 6" id="KW-0479">Metal-binding</keyword>
<dbReference type="NCBIfam" id="NF001159">
    <property type="entry name" value="PRK00150.1-3"/>
    <property type="match status" value="1"/>
</dbReference>
<protein>
    <recommendedName>
        <fullName evidence="6">Peptide deformylase</fullName>
        <shortName evidence="6">PDF</shortName>
        <ecNumber evidence="6">3.5.1.88</ecNumber>
    </recommendedName>
    <alternativeName>
        <fullName evidence="6">Polypeptide deformylase</fullName>
    </alternativeName>
</protein>
<dbReference type="RefSeq" id="WP_156742910.1">
    <property type="nucleotide sequence ID" value="NZ_CACRYJ010000060.1"/>
</dbReference>
<feature type="binding site" evidence="6">
    <location>
        <position position="160"/>
    </location>
    <ligand>
        <name>Fe cation</name>
        <dbReference type="ChEBI" id="CHEBI:24875"/>
    </ligand>
</feature>
<evidence type="ECO:0000256" key="4">
    <source>
        <dbReference type="ARBA" id="ARBA00022917"/>
    </source>
</evidence>
<dbReference type="SUPFAM" id="SSF56420">
    <property type="entry name" value="Peptide deformylase"/>
    <property type="match status" value="1"/>
</dbReference>
<dbReference type="GO" id="GO:0046872">
    <property type="term" value="F:metal ion binding"/>
    <property type="evidence" value="ECO:0007669"/>
    <property type="project" value="UniProtKB-KW"/>
</dbReference>
<dbReference type="PIRSF" id="PIRSF004749">
    <property type="entry name" value="Pep_def"/>
    <property type="match status" value="1"/>
</dbReference>
<comment type="caution">
    <text evidence="7">The sequence shown here is derived from an EMBL/GenBank/DDBJ whole genome shotgun (WGS) entry which is preliminary data.</text>
</comment>
<evidence type="ECO:0000256" key="1">
    <source>
        <dbReference type="ARBA" id="ARBA00010759"/>
    </source>
</evidence>
<evidence type="ECO:0000256" key="6">
    <source>
        <dbReference type="HAMAP-Rule" id="MF_00163"/>
    </source>
</evidence>
<feature type="active site" evidence="6">
    <location>
        <position position="161"/>
    </location>
</feature>
<dbReference type="AlphaFoldDB" id="A0A7M4DQ60"/>
<dbReference type="EMBL" id="CACRYJ010000060">
    <property type="protein sequence ID" value="VZO39604.1"/>
    <property type="molecule type" value="Genomic_DNA"/>
</dbReference>
<comment type="similarity">
    <text evidence="1 6">Belongs to the polypeptide deformylase family.</text>
</comment>
<dbReference type="GO" id="GO:0006412">
    <property type="term" value="P:translation"/>
    <property type="evidence" value="ECO:0007669"/>
    <property type="project" value="UniProtKB-UniRule"/>
</dbReference>
<keyword evidence="8" id="KW-1185">Reference proteome</keyword>
<dbReference type="PANTHER" id="PTHR10458:SF2">
    <property type="entry name" value="PEPTIDE DEFORMYLASE, MITOCHONDRIAL"/>
    <property type="match status" value="1"/>
</dbReference>
<reference evidence="7 8" key="1">
    <citation type="submission" date="2019-11" db="EMBL/GenBank/DDBJ databases">
        <authorList>
            <person name="Criscuolo A."/>
        </authorList>
    </citation>
    <scope>NUCLEOTIDE SEQUENCE [LARGE SCALE GENOMIC DNA]</scope>
    <source>
        <strain evidence="7">CIP111667</strain>
    </source>
</reference>
<gene>
    <name evidence="7" type="primary">def_2</name>
    <name evidence="6" type="synonym">def</name>
    <name evidence="7" type="ORF">HALOF300_04298</name>
</gene>
<comment type="cofactor">
    <cofactor evidence="6">
        <name>Fe(2+)</name>
        <dbReference type="ChEBI" id="CHEBI:29033"/>
    </cofactor>
    <text evidence="6">Binds 1 Fe(2+) ion.</text>
</comment>
<comment type="catalytic activity">
    <reaction evidence="6">
        <text>N-terminal N-formyl-L-methionyl-[peptide] + H2O = N-terminal L-methionyl-[peptide] + formate</text>
        <dbReference type="Rhea" id="RHEA:24420"/>
        <dbReference type="Rhea" id="RHEA-COMP:10639"/>
        <dbReference type="Rhea" id="RHEA-COMP:10640"/>
        <dbReference type="ChEBI" id="CHEBI:15377"/>
        <dbReference type="ChEBI" id="CHEBI:15740"/>
        <dbReference type="ChEBI" id="CHEBI:49298"/>
        <dbReference type="ChEBI" id="CHEBI:64731"/>
        <dbReference type="EC" id="3.5.1.88"/>
    </reaction>
</comment>
<evidence type="ECO:0000256" key="3">
    <source>
        <dbReference type="ARBA" id="ARBA00022801"/>
    </source>
</evidence>
<sequence length="214" mass="23859">MSTTYLQGVPVENYPEVPPEAARGRALRITEVGEDVLHHPCRDVENFGSPELAGLIDDMFATMLVAEGVGLAANQVGEDLRLFVYDLTDSDEVRHVGHVANPVLTVLDGDTEEGEEGCLSVPGPGADLFRPVHVRVRGVDQHGEPVELEGWDYLARCFQHEVGHLHGQLYIDLLSKRVRKRVLRDMDDMRDEVLERRERISRAFAKEPAAYPAP</sequence>
<keyword evidence="4 6" id="KW-0648">Protein biosynthesis</keyword>
<dbReference type="Gene3D" id="3.90.45.10">
    <property type="entry name" value="Peptide deformylase"/>
    <property type="match status" value="1"/>
</dbReference>
<dbReference type="PANTHER" id="PTHR10458">
    <property type="entry name" value="PEPTIDE DEFORMYLASE"/>
    <property type="match status" value="1"/>
</dbReference>
<dbReference type="EC" id="3.5.1.88" evidence="6"/>
<feature type="binding site" evidence="6">
    <location>
        <position position="118"/>
    </location>
    <ligand>
        <name>Fe cation</name>
        <dbReference type="ChEBI" id="CHEBI:24875"/>
    </ligand>
</feature>
<name>A0A7M4DQ60_9MICO</name>
<dbReference type="Proteomes" id="UP000419743">
    <property type="component" value="Unassembled WGS sequence"/>
</dbReference>
<keyword evidence="3 6" id="KW-0378">Hydrolase</keyword>
<dbReference type="InterPro" id="IPR023635">
    <property type="entry name" value="Peptide_deformylase"/>
</dbReference>
<evidence type="ECO:0000313" key="7">
    <source>
        <dbReference type="EMBL" id="VZO39604.1"/>
    </source>
</evidence>
<feature type="binding site" evidence="6">
    <location>
        <position position="164"/>
    </location>
    <ligand>
        <name>Fe cation</name>
        <dbReference type="ChEBI" id="CHEBI:24875"/>
    </ligand>
</feature>
<evidence type="ECO:0000313" key="8">
    <source>
        <dbReference type="Proteomes" id="UP000419743"/>
    </source>
</evidence>
<comment type="function">
    <text evidence="6">Removes the formyl group from the N-terminal Met of newly synthesized proteins. Requires at least a dipeptide for an efficient rate of reaction. N-terminal L-methionine is a prerequisite for activity but the enzyme has broad specificity at other positions.</text>
</comment>
<proteinExistence type="inferred from homology"/>
<dbReference type="HAMAP" id="MF_00163">
    <property type="entry name" value="Pep_deformylase"/>
    <property type="match status" value="1"/>
</dbReference>